<name>A0A090CYW8_9BACT</name>
<keyword evidence="6" id="KW-0811">Translocation</keyword>
<dbReference type="GO" id="GO:0006605">
    <property type="term" value="P:protein targeting"/>
    <property type="evidence" value="ECO:0007669"/>
    <property type="project" value="InterPro"/>
</dbReference>
<feature type="region of interest" description="Disordered" evidence="8">
    <location>
        <begin position="1"/>
        <end position="24"/>
    </location>
</feature>
<feature type="transmembrane region" description="Helical" evidence="9">
    <location>
        <begin position="56"/>
        <end position="78"/>
    </location>
</feature>
<evidence type="ECO:0000313" key="11">
    <source>
        <dbReference type="Proteomes" id="UP000031552"/>
    </source>
</evidence>
<dbReference type="AlphaFoldDB" id="A0A090CYW8"/>
<comment type="caution">
    <text evidence="10">The sequence shown here is derived from an EMBL/GenBank/DDBJ whole genome shotgun (WGS) entry which is preliminary data.</text>
</comment>
<sequence>MAVNVKAMDDKKLQQRPEVSSDSVKNVGKKAESYLSEIKSEFSKITWTSKEELKTYTQLVVGATFVCGLGVYLIDLFIRGCLGTLDMILRWIFG</sequence>
<keyword evidence="7 9" id="KW-0472">Membrane</keyword>
<dbReference type="Proteomes" id="UP000031552">
    <property type="component" value="Unassembled WGS sequence"/>
</dbReference>
<protein>
    <submittedName>
        <fullName evidence="10">Preprotein translocase SecE</fullName>
    </submittedName>
</protein>
<evidence type="ECO:0000313" key="10">
    <source>
        <dbReference type="EMBL" id="CDR33982.1"/>
    </source>
</evidence>
<reference evidence="10" key="1">
    <citation type="submission" date="2013-12" db="EMBL/GenBank/DDBJ databases">
        <authorList>
            <person name="Linke B."/>
        </authorList>
    </citation>
    <scope>NUCLEOTIDE SEQUENCE [LARGE SCALE GENOMIC DNA]</scope>
    <source>
        <strain evidence="10">CRIB-18</strain>
    </source>
</reference>
<organism evidence="10 11">
    <name type="scientific">Candidatus Criblamydia sequanensis CRIB-18</name>
    <dbReference type="NCBI Taxonomy" id="1437425"/>
    <lineage>
        <taxon>Bacteria</taxon>
        <taxon>Pseudomonadati</taxon>
        <taxon>Chlamydiota</taxon>
        <taxon>Chlamydiia</taxon>
        <taxon>Parachlamydiales</taxon>
        <taxon>Candidatus Criblamydiaceae</taxon>
        <taxon>Candidatus Criblamydia</taxon>
    </lineage>
</organism>
<evidence type="ECO:0000256" key="7">
    <source>
        <dbReference type="ARBA" id="ARBA00023136"/>
    </source>
</evidence>
<dbReference type="InterPro" id="IPR001901">
    <property type="entry name" value="Translocase_SecE/Sec61-g"/>
</dbReference>
<evidence type="ECO:0000256" key="1">
    <source>
        <dbReference type="ARBA" id="ARBA00004370"/>
    </source>
</evidence>
<keyword evidence="3 9" id="KW-0812">Transmembrane</keyword>
<dbReference type="GO" id="GO:0009306">
    <property type="term" value="P:protein secretion"/>
    <property type="evidence" value="ECO:0007669"/>
    <property type="project" value="InterPro"/>
</dbReference>
<accession>A0A090CYW8</accession>
<dbReference type="Pfam" id="PF00584">
    <property type="entry name" value="SecE"/>
    <property type="match status" value="1"/>
</dbReference>
<keyword evidence="5 9" id="KW-1133">Transmembrane helix</keyword>
<dbReference type="GO" id="GO:0016020">
    <property type="term" value="C:membrane"/>
    <property type="evidence" value="ECO:0007669"/>
    <property type="project" value="UniProtKB-SubCell"/>
</dbReference>
<comment type="subcellular location">
    <subcellularLocation>
        <location evidence="1">Membrane</location>
    </subcellularLocation>
</comment>
<dbReference type="GO" id="GO:0008320">
    <property type="term" value="F:protein transmembrane transporter activity"/>
    <property type="evidence" value="ECO:0007669"/>
    <property type="project" value="InterPro"/>
</dbReference>
<dbReference type="InterPro" id="IPR038379">
    <property type="entry name" value="SecE_sf"/>
</dbReference>
<evidence type="ECO:0000256" key="2">
    <source>
        <dbReference type="ARBA" id="ARBA00022448"/>
    </source>
</evidence>
<dbReference type="STRING" id="1437425.CSEC_1156"/>
<evidence type="ECO:0000256" key="4">
    <source>
        <dbReference type="ARBA" id="ARBA00022927"/>
    </source>
</evidence>
<keyword evidence="2" id="KW-0813">Transport</keyword>
<evidence type="ECO:0000256" key="5">
    <source>
        <dbReference type="ARBA" id="ARBA00022989"/>
    </source>
</evidence>
<dbReference type="RefSeq" id="WP_053331825.1">
    <property type="nucleotide sequence ID" value="NZ_CCEJ010000004.1"/>
</dbReference>
<evidence type="ECO:0000256" key="3">
    <source>
        <dbReference type="ARBA" id="ARBA00022692"/>
    </source>
</evidence>
<dbReference type="NCBIfam" id="TIGR00964">
    <property type="entry name" value="secE_bact"/>
    <property type="match status" value="1"/>
</dbReference>
<keyword evidence="11" id="KW-1185">Reference proteome</keyword>
<dbReference type="OrthoDB" id="21688at2"/>
<evidence type="ECO:0000256" key="8">
    <source>
        <dbReference type="SAM" id="MobiDB-lite"/>
    </source>
</evidence>
<evidence type="ECO:0000256" key="9">
    <source>
        <dbReference type="SAM" id="Phobius"/>
    </source>
</evidence>
<dbReference type="Gene3D" id="1.20.5.1030">
    <property type="entry name" value="Preprotein translocase secy subunit"/>
    <property type="match status" value="1"/>
</dbReference>
<proteinExistence type="predicted"/>
<dbReference type="eggNOG" id="COG0690">
    <property type="taxonomic scope" value="Bacteria"/>
</dbReference>
<keyword evidence="4" id="KW-0653">Protein transport</keyword>
<dbReference type="GO" id="GO:0006886">
    <property type="term" value="P:intracellular protein transport"/>
    <property type="evidence" value="ECO:0007669"/>
    <property type="project" value="InterPro"/>
</dbReference>
<reference evidence="10" key="2">
    <citation type="submission" date="2014-09" db="EMBL/GenBank/DDBJ databases">
        <title>Criblamydia sequanensis harbors a mega-plasmid encoding arsenite resistance.</title>
        <authorList>
            <person name="Bertelli C."/>
            <person name="Goesmann A."/>
            <person name="Greub G."/>
        </authorList>
    </citation>
    <scope>NUCLEOTIDE SEQUENCE [LARGE SCALE GENOMIC DNA]</scope>
    <source>
        <strain evidence="10">CRIB-18</strain>
    </source>
</reference>
<gene>
    <name evidence="10" type="primary">secE</name>
    <name evidence="10" type="ORF">CSEC_1156</name>
</gene>
<dbReference type="EMBL" id="CCEJ010000004">
    <property type="protein sequence ID" value="CDR33982.1"/>
    <property type="molecule type" value="Genomic_DNA"/>
</dbReference>
<evidence type="ECO:0000256" key="6">
    <source>
        <dbReference type="ARBA" id="ARBA00023010"/>
    </source>
</evidence>
<dbReference type="InterPro" id="IPR005807">
    <property type="entry name" value="SecE_bac"/>
</dbReference>